<dbReference type="RefSeq" id="WP_039249332.1">
    <property type="nucleotide sequence ID" value="NZ_JDRX01000006.1"/>
</dbReference>
<protein>
    <submittedName>
        <fullName evidence="1">Uncharacterized protein</fullName>
    </submittedName>
</protein>
<evidence type="ECO:0000313" key="1">
    <source>
        <dbReference type="EMBL" id="KGN02741.1"/>
    </source>
</evidence>
<name>A0AA88ZQU2_CLONO</name>
<dbReference type="EMBL" id="JDRX01000006">
    <property type="protein sequence ID" value="KGN02741.1"/>
    <property type="molecule type" value="Genomic_DNA"/>
</dbReference>
<organism evidence="1 2">
    <name type="scientific">Clostridium novyi A str. 4570</name>
    <dbReference type="NCBI Taxonomy" id="1444290"/>
    <lineage>
        <taxon>Bacteria</taxon>
        <taxon>Bacillati</taxon>
        <taxon>Bacillota</taxon>
        <taxon>Clostridia</taxon>
        <taxon>Eubacteriales</taxon>
        <taxon>Clostridiaceae</taxon>
        <taxon>Clostridium</taxon>
    </lineage>
</organism>
<proteinExistence type="predicted"/>
<dbReference type="AlphaFoldDB" id="A0AA88ZQU2"/>
<accession>A0AA88ZQU2</accession>
<dbReference type="Proteomes" id="UP000030016">
    <property type="component" value="Unassembled WGS sequence"/>
</dbReference>
<gene>
    <name evidence="1" type="ORF">Z969_04425</name>
</gene>
<sequence>MVTISISDKAYIELKQMLDAHKEYSCVRLSYVKGCCKSSRVDIFLDDLTLKEDYITKSIKDIKFIYNKDFNVNINSVDIIYKNSSFMIKVIPNKSCSNCNSKSSSNKCNGCNNCNH</sequence>
<reference evidence="1 2" key="1">
    <citation type="submission" date="2014-01" db="EMBL/GenBank/DDBJ databases">
        <title>Plasmidome dynamics in the species complex Clostridium novyi sensu lato converts strains of independent lineages into distinctly different pathogens.</title>
        <authorList>
            <person name="Skarin H."/>
            <person name="Segerman B."/>
        </authorList>
    </citation>
    <scope>NUCLEOTIDE SEQUENCE [LARGE SCALE GENOMIC DNA]</scope>
    <source>
        <strain evidence="1 2">4570</strain>
    </source>
</reference>
<evidence type="ECO:0000313" key="2">
    <source>
        <dbReference type="Proteomes" id="UP000030016"/>
    </source>
</evidence>
<comment type="caution">
    <text evidence="1">The sequence shown here is derived from an EMBL/GenBank/DDBJ whole genome shotgun (WGS) entry which is preliminary data.</text>
</comment>